<sequence length="71" mass="8407">MRISRRCHLAANYSLLVGTNIIFHYFYSLGRFLFKRGPKKVKLNRNMEDIENQLMCGTMNLKILCLRLNMP</sequence>
<keyword evidence="3" id="KW-1185">Reference proteome</keyword>
<proteinExistence type="predicted"/>
<dbReference type="EMBL" id="CAMPGE010026364">
    <property type="protein sequence ID" value="CAI2384055.1"/>
    <property type="molecule type" value="Genomic_DNA"/>
</dbReference>
<gene>
    <name evidence="2" type="ORF">ECRASSUSDP1_LOCUS25575</name>
</gene>
<dbReference type="AlphaFoldDB" id="A0AAD1Y4I3"/>
<protein>
    <submittedName>
        <fullName evidence="2">Uncharacterized protein</fullName>
    </submittedName>
</protein>
<keyword evidence="1" id="KW-1133">Transmembrane helix</keyword>
<keyword evidence="1" id="KW-0812">Transmembrane</keyword>
<reference evidence="2" key="1">
    <citation type="submission" date="2023-07" db="EMBL/GenBank/DDBJ databases">
        <authorList>
            <consortium name="AG Swart"/>
            <person name="Singh M."/>
            <person name="Singh A."/>
            <person name="Seah K."/>
            <person name="Emmerich C."/>
        </authorList>
    </citation>
    <scope>NUCLEOTIDE SEQUENCE</scope>
    <source>
        <strain evidence="2">DP1</strain>
    </source>
</reference>
<organism evidence="2 3">
    <name type="scientific">Euplotes crassus</name>
    <dbReference type="NCBI Taxonomy" id="5936"/>
    <lineage>
        <taxon>Eukaryota</taxon>
        <taxon>Sar</taxon>
        <taxon>Alveolata</taxon>
        <taxon>Ciliophora</taxon>
        <taxon>Intramacronucleata</taxon>
        <taxon>Spirotrichea</taxon>
        <taxon>Hypotrichia</taxon>
        <taxon>Euplotida</taxon>
        <taxon>Euplotidae</taxon>
        <taxon>Moneuplotes</taxon>
    </lineage>
</organism>
<comment type="caution">
    <text evidence="2">The sequence shown here is derived from an EMBL/GenBank/DDBJ whole genome shotgun (WGS) entry which is preliminary data.</text>
</comment>
<dbReference type="Proteomes" id="UP001295684">
    <property type="component" value="Unassembled WGS sequence"/>
</dbReference>
<evidence type="ECO:0000256" key="1">
    <source>
        <dbReference type="SAM" id="Phobius"/>
    </source>
</evidence>
<accession>A0AAD1Y4I3</accession>
<keyword evidence="1" id="KW-0472">Membrane</keyword>
<evidence type="ECO:0000313" key="2">
    <source>
        <dbReference type="EMBL" id="CAI2384055.1"/>
    </source>
</evidence>
<feature type="transmembrane region" description="Helical" evidence="1">
    <location>
        <begin position="12"/>
        <end position="34"/>
    </location>
</feature>
<evidence type="ECO:0000313" key="3">
    <source>
        <dbReference type="Proteomes" id="UP001295684"/>
    </source>
</evidence>
<name>A0AAD1Y4I3_EUPCR</name>